<dbReference type="PROSITE" id="PS50977">
    <property type="entry name" value="HTH_TETR_2"/>
    <property type="match status" value="1"/>
</dbReference>
<feature type="region of interest" description="Disordered" evidence="5">
    <location>
        <begin position="1"/>
        <end position="47"/>
    </location>
</feature>
<name>A0A4Q6XKP2_9SPHN</name>
<dbReference type="SUPFAM" id="SSF46689">
    <property type="entry name" value="Homeodomain-like"/>
    <property type="match status" value="1"/>
</dbReference>
<dbReference type="InterPro" id="IPR041474">
    <property type="entry name" value="NicS_C"/>
</dbReference>
<evidence type="ECO:0000313" key="7">
    <source>
        <dbReference type="EMBL" id="RZF60670.1"/>
    </source>
</evidence>
<evidence type="ECO:0000256" key="5">
    <source>
        <dbReference type="SAM" id="MobiDB-lite"/>
    </source>
</evidence>
<gene>
    <name evidence="7" type="ORF">EWE75_21930</name>
</gene>
<accession>A0A4Q6XKP2</accession>
<keyword evidence="3" id="KW-0804">Transcription</keyword>
<dbReference type="Pfam" id="PF17938">
    <property type="entry name" value="TetR_C_29"/>
    <property type="match status" value="1"/>
</dbReference>
<protein>
    <recommendedName>
        <fullName evidence="6">HTH tetR-type domain-containing protein</fullName>
    </recommendedName>
</protein>
<dbReference type="Gene3D" id="1.10.357.10">
    <property type="entry name" value="Tetracycline Repressor, domain 2"/>
    <property type="match status" value="1"/>
</dbReference>
<sequence>MAKRSGADNELDQAEPRRKRGRPPKVGSAPKPARAPGRPGADDNTVGPESLVQMALDLLKEVPPGEITRASLARRANVDPGLIRYYFKNRDSLMRTAARSLTERLQVVAGAATNRAEMQPEQQLSARIRTLLEFKLTNPFYHRLMMEDVARSSDEASRKVYREIATAAVARYRDYLSRGEQAGTLRPVDPVFLYMAIIGMCDYFVIAEPVMAFLMEDGGSTADHAAAYADFMCDLMLNGLSPRNDIEPISGVAETR</sequence>
<dbReference type="PANTHER" id="PTHR30055">
    <property type="entry name" value="HTH-TYPE TRANSCRIPTIONAL REGULATOR RUTR"/>
    <property type="match status" value="1"/>
</dbReference>
<dbReference type="InterPro" id="IPR009057">
    <property type="entry name" value="Homeodomain-like_sf"/>
</dbReference>
<comment type="caution">
    <text evidence="7">The sequence shown here is derived from an EMBL/GenBank/DDBJ whole genome shotgun (WGS) entry which is preliminary data.</text>
</comment>
<evidence type="ECO:0000256" key="3">
    <source>
        <dbReference type="ARBA" id="ARBA00023163"/>
    </source>
</evidence>
<keyword evidence="8" id="KW-1185">Reference proteome</keyword>
<dbReference type="InterPro" id="IPR050109">
    <property type="entry name" value="HTH-type_TetR-like_transc_reg"/>
</dbReference>
<keyword evidence="1" id="KW-0805">Transcription regulation</keyword>
<keyword evidence="2 4" id="KW-0238">DNA-binding</keyword>
<dbReference type="OrthoDB" id="2356263at2"/>
<feature type="DNA-binding region" description="H-T-H motif" evidence="4">
    <location>
        <begin position="68"/>
        <end position="87"/>
    </location>
</feature>
<dbReference type="PANTHER" id="PTHR30055:SF234">
    <property type="entry name" value="HTH-TYPE TRANSCRIPTIONAL REGULATOR BETI"/>
    <property type="match status" value="1"/>
</dbReference>
<reference evidence="7 8" key="1">
    <citation type="submission" date="2019-02" db="EMBL/GenBank/DDBJ databases">
        <authorList>
            <person name="Li Y."/>
        </authorList>
    </citation>
    <scope>NUCLEOTIDE SEQUENCE [LARGE SCALE GENOMIC DNA]</scope>
    <source>
        <strain evidence="7 8">3-7</strain>
    </source>
</reference>
<feature type="compositionally biased region" description="Low complexity" evidence="5">
    <location>
        <begin position="29"/>
        <end position="39"/>
    </location>
</feature>
<evidence type="ECO:0000256" key="1">
    <source>
        <dbReference type="ARBA" id="ARBA00023015"/>
    </source>
</evidence>
<dbReference type="GO" id="GO:0003700">
    <property type="term" value="F:DNA-binding transcription factor activity"/>
    <property type="evidence" value="ECO:0007669"/>
    <property type="project" value="TreeGrafter"/>
</dbReference>
<dbReference type="InterPro" id="IPR036271">
    <property type="entry name" value="Tet_transcr_reg_TetR-rel_C_sf"/>
</dbReference>
<dbReference type="InterPro" id="IPR001647">
    <property type="entry name" value="HTH_TetR"/>
</dbReference>
<dbReference type="Proteomes" id="UP000292085">
    <property type="component" value="Unassembled WGS sequence"/>
</dbReference>
<dbReference type="AlphaFoldDB" id="A0A4Q6XKP2"/>
<dbReference type="RefSeq" id="WP_130160221.1">
    <property type="nucleotide sequence ID" value="NZ_SGIS01000057.1"/>
</dbReference>
<evidence type="ECO:0000256" key="2">
    <source>
        <dbReference type="ARBA" id="ARBA00023125"/>
    </source>
</evidence>
<feature type="domain" description="HTH tetR-type" evidence="6">
    <location>
        <begin position="45"/>
        <end position="105"/>
    </location>
</feature>
<evidence type="ECO:0000259" key="6">
    <source>
        <dbReference type="PROSITE" id="PS50977"/>
    </source>
</evidence>
<evidence type="ECO:0000256" key="4">
    <source>
        <dbReference type="PROSITE-ProRule" id="PRU00335"/>
    </source>
</evidence>
<proteinExistence type="predicted"/>
<dbReference type="SUPFAM" id="SSF48498">
    <property type="entry name" value="Tetracyclin repressor-like, C-terminal domain"/>
    <property type="match status" value="1"/>
</dbReference>
<dbReference type="EMBL" id="SGIS01000057">
    <property type="protein sequence ID" value="RZF60670.1"/>
    <property type="molecule type" value="Genomic_DNA"/>
</dbReference>
<dbReference type="GO" id="GO:0000976">
    <property type="term" value="F:transcription cis-regulatory region binding"/>
    <property type="evidence" value="ECO:0007669"/>
    <property type="project" value="TreeGrafter"/>
</dbReference>
<organism evidence="7 8">
    <name type="scientific">Sphingomonas populi</name>
    <dbReference type="NCBI Taxonomy" id="2484750"/>
    <lineage>
        <taxon>Bacteria</taxon>
        <taxon>Pseudomonadati</taxon>
        <taxon>Pseudomonadota</taxon>
        <taxon>Alphaproteobacteria</taxon>
        <taxon>Sphingomonadales</taxon>
        <taxon>Sphingomonadaceae</taxon>
        <taxon>Sphingomonas</taxon>
    </lineage>
</organism>
<evidence type="ECO:0000313" key="8">
    <source>
        <dbReference type="Proteomes" id="UP000292085"/>
    </source>
</evidence>